<dbReference type="Gene3D" id="3.30.750.24">
    <property type="entry name" value="STAS domain"/>
    <property type="match status" value="1"/>
</dbReference>
<dbReference type="InterPro" id="IPR036513">
    <property type="entry name" value="STAS_dom_sf"/>
</dbReference>
<dbReference type="NCBIfam" id="TIGR00377">
    <property type="entry name" value="ant_ant_sig"/>
    <property type="match status" value="1"/>
</dbReference>
<dbReference type="Pfam" id="PF01740">
    <property type="entry name" value="STAS"/>
    <property type="match status" value="1"/>
</dbReference>
<dbReference type="SUPFAM" id="SSF52091">
    <property type="entry name" value="SpoIIaa-like"/>
    <property type="match status" value="1"/>
</dbReference>
<accession>A0A344L1Z8</accession>
<evidence type="ECO:0000256" key="2">
    <source>
        <dbReference type="RuleBase" id="RU003749"/>
    </source>
</evidence>
<keyword evidence="5" id="KW-1185">Reference proteome</keyword>
<dbReference type="AlphaFoldDB" id="A0A344L1Z8"/>
<dbReference type="InterPro" id="IPR002645">
    <property type="entry name" value="STAS_dom"/>
</dbReference>
<sequence length="129" mass="13264">MERTATTLDVRTTRPAPGVVVVSAAGEIDLGTLTTWDTALAAALLPPPEVLVADLAGVDFLGSSGIATLVLVQQETAERGVDFRVAGASRPVRRAFEATGVGVMLRLYETAELAGRPAAQTSTGSDSTP</sequence>
<dbReference type="EMBL" id="CP015163">
    <property type="protein sequence ID" value="AXB42072.1"/>
    <property type="molecule type" value="Genomic_DNA"/>
</dbReference>
<dbReference type="KEGG" id="aab:A4R43_05630"/>
<proteinExistence type="inferred from homology"/>
<dbReference type="PANTHER" id="PTHR33495:SF2">
    <property type="entry name" value="ANTI-SIGMA FACTOR ANTAGONIST TM_1081-RELATED"/>
    <property type="match status" value="1"/>
</dbReference>
<dbReference type="PROSITE" id="PS50801">
    <property type="entry name" value="STAS"/>
    <property type="match status" value="1"/>
</dbReference>
<gene>
    <name evidence="4" type="ORF">A4R43_05630</name>
</gene>
<evidence type="ECO:0000256" key="1">
    <source>
        <dbReference type="ARBA" id="ARBA00009013"/>
    </source>
</evidence>
<dbReference type="RefSeq" id="WP_113691342.1">
    <property type="nucleotide sequence ID" value="NZ_CP015163.1"/>
</dbReference>
<feature type="domain" description="STAS" evidence="3">
    <location>
        <begin position="9"/>
        <end position="118"/>
    </location>
</feature>
<evidence type="ECO:0000313" key="5">
    <source>
        <dbReference type="Proteomes" id="UP000250434"/>
    </source>
</evidence>
<dbReference type="CDD" id="cd07043">
    <property type="entry name" value="STAS_anti-anti-sigma_factors"/>
    <property type="match status" value="1"/>
</dbReference>
<dbReference type="OrthoDB" id="3696440at2"/>
<protein>
    <recommendedName>
        <fullName evidence="2">Anti-sigma factor antagonist</fullName>
    </recommendedName>
</protein>
<organism evidence="4 5">
    <name type="scientific">Amycolatopsis albispora</name>
    <dbReference type="NCBI Taxonomy" id="1804986"/>
    <lineage>
        <taxon>Bacteria</taxon>
        <taxon>Bacillati</taxon>
        <taxon>Actinomycetota</taxon>
        <taxon>Actinomycetes</taxon>
        <taxon>Pseudonocardiales</taxon>
        <taxon>Pseudonocardiaceae</taxon>
        <taxon>Amycolatopsis</taxon>
    </lineage>
</organism>
<dbReference type="Proteomes" id="UP000250434">
    <property type="component" value="Chromosome"/>
</dbReference>
<dbReference type="InterPro" id="IPR003658">
    <property type="entry name" value="Anti-sigma_ant"/>
</dbReference>
<dbReference type="GO" id="GO:0043856">
    <property type="term" value="F:anti-sigma factor antagonist activity"/>
    <property type="evidence" value="ECO:0007669"/>
    <property type="project" value="InterPro"/>
</dbReference>
<reference evidence="4 5" key="1">
    <citation type="submission" date="2016-04" db="EMBL/GenBank/DDBJ databases">
        <title>Complete genome sequence and analysis of deep-sea sediment isolate, Amycolatopsis sp. WP1.</title>
        <authorList>
            <person name="Wang H."/>
            <person name="Chen S."/>
            <person name="Wu Q."/>
        </authorList>
    </citation>
    <scope>NUCLEOTIDE SEQUENCE [LARGE SCALE GENOMIC DNA]</scope>
    <source>
        <strain evidence="4 5">WP1</strain>
    </source>
</reference>
<name>A0A344L1Z8_9PSEU</name>
<dbReference type="PANTHER" id="PTHR33495">
    <property type="entry name" value="ANTI-SIGMA FACTOR ANTAGONIST TM_1081-RELATED-RELATED"/>
    <property type="match status" value="1"/>
</dbReference>
<evidence type="ECO:0000313" key="4">
    <source>
        <dbReference type="EMBL" id="AXB42072.1"/>
    </source>
</evidence>
<evidence type="ECO:0000259" key="3">
    <source>
        <dbReference type="PROSITE" id="PS50801"/>
    </source>
</evidence>
<comment type="similarity">
    <text evidence="1 2">Belongs to the anti-sigma-factor antagonist family.</text>
</comment>